<protein>
    <submittedName>
        <fullName evidence="3">Transcriptional regulator YqjI</fullName>
    </submittedName>
</protein>
<dbReference type="AlphaFoldDB" id="A0A433SDL6"/>
<dbReference type="InterPro" id="IPR036388">
    <property type="entry name" value="WH-like_DNA-bd_sf"/>
</dbReference>
<evidence type="ECO:0000259" key="2">
    <source>
        <dbReference type="Pfam" id="PF03551"/>
    </source>
</evidence>
<feature type="domain" description="Transcription regulator PadR N-terminal" evidence="2">
    <location>
        <begin position="104"/>
        <end position="172"/>
    </location>
</feature>
<dbReference type="Proteomes" id="UP000286947">
    <property type="component" value="Unassembled WGS sequence"/>
</dbReference>
<proteinExistence type="predicted"/>
<dbReference type="SUPFAM" id="SSF46785">
    <property type="entry name" value="Winged helix' DNA-binding domain"/>
    <property type="match status" value="1"/>
</dbReference>
<dbReference type="Gene3D" id="1.10.10.10">
    <property type="entry name" value="Winged helix-like DNA-binding domain superfamily/Winged helix DNA-binding domain"/>
    <property type="match status" value="1"/>
</dbReference>
<evidence type="ECO:0000256" key="1">
    <source>
        <dbReference type="SAM" id="MobiDB-lite"/>
    </source>
</evidence>
<accession>A0A433SDL6</accession>
<dbReference type="InterPro" id="IPR005149">
    <property type="entry name" value="Tscrpt_reg_PadR_N"/>
</dbReference>
<dbReference type="Pfam" id="PF03551">
    <property type="entry name" value="PadR"/>
    <property type="match status" value="1"/>
</dbReference>
<dbReference type="PANTHER" id="PTHR43252:SF7">
    <property type="entry name" value="TRANSCRIPTIONAL REGULATOR YQJI"/>
    <property type="match status" value="1"/>
</dbReference>
<dbReference type="InterPro" id="IPR036390">
    <property type="entry name" value="WH_DNA-bd_sf"/>
</dbReference>
<dbReference type="EMBL" id="PQSP01000003">
    <property type="protein sequence ID" value="RUS66822.1"/>
    <property type="molecule type" value="Genomic_DNA"/>
</dbReference>
<feature type="compositionally biased region" description="Basic and acidic residues" evidence="1">
    <location>
        <begin position="1"/>
        <end position="10"/>
    </location>
</feature>
<reference evidence="3 4" key="1">
    <citation type="submission" date="2018-01" db="EMBL/GenBank/DDBJ databases">
        <title>Saezia sanguinis gen. nov., sp. nov., in the order Burkholderiales isolated from human blood.</title>
        <authorList>
            <person name="Medina-Pascual M.J."/>
            <person name="Valdezate S."/>
            <person name="Monzon S."/>
            <person name="Cuesta I."/>
            <person name="Carrasco G."/>
            <person name="Villalon P."/>
            <person name="Saez-Nieto J.A."/>
        </authorList>
    </citation>
    <scope>NUCLEOTIDE SEQUENCE [LARGE SCALE GENOMIC DNA]</scope>
    <source>
        <strain evidence="3 4">CNM695-12</strain>
    </source>
</reference>
<comment type="caution">
    <text evidence="3">The sequence shown here is derived from an EMBL/GenBank/DDBJ whole genome shotgun (WGS) entry which is preliminary data.</text>
</comment>
<organism evidence="3 4">
    <name type="scientific">Saezia sanguinis</name>
    <dbReference type="NCBI Taxonomy" id="1965230"/>
    <lineage>
        <taxon>Bacteria</taxon>
        <taxon>Pseudomonadati</taxon>
        <taxon>Pseudomonadota</taxon>
        <taxon>Betaproteobacteria</taxon>
        <taxon>Burkholderiales</taxon>
        <taxon>Saeziaceae</taxon>
        <taxon>Saezia</taxon>
    </lineage>
</organism>
<dbReference type="PANTHER" id="PTHR43252">
    <property type="entry name" value="TRANSCRIPTIONAL REGULATOR YQJI"/>
    <property type="match status" value="1"/>
</dbReference>
<feature type="region of interest" description="Disordered" evidence="1">
    <location>
        <begin position="1"/>
        <end position="23"/>
    </location>
</feature>
<evidence type="ECO:0000313" key="3">
    <source>
        <dbReference type="EMBL" id="RUS66822.1"/>
    </source>
</evidence>
<dbReference type="RefSeq" id="WP_126979827.1">
    <property type="nucleotide sequence ID" value="NZ_PQSP01000003.1"/>
</dbReference>
<dbReference type="OrthoDB" id="9814826at2"/>
<keyword evidence="4" id="KW-1185">Reference proteome</keyword>
<gene>
    <name evidence="3" type="primary">yqjI</name>
    <name evidence="3" type="ORF">CUZ56_01616</name>
</gene>
<name>A0A433SDL6_9BURK</name>
<evidence type="ECO:0000313" key="4">
    <source>
        <dbReference type="Proteomes" id="UP000286947"/>
    </source>
</evidence>
<sequence length="249" mass="28396">MQRRIYEGRRGQQAHGFPCGGGRGSFERGVCQERSSHSHGRGGCHFGQMARGDKDGLDFHLMPPGFGRGRRGGGHGGQGMSDDDFNFPMEKRRRMGADDLQLVVLALIEEKPRHGYEIIKYLDTYTHGFYAPSPGMVYPVLTYLEESDLVSMSMEGNKKFYALTDQGKAFLNENREHVQMLMTRLSEFGQRMQRMRESFADDTRDVGSNELRETIHELRVALRGVRHATDEKKQRINAILLQALEEIKR</sequence>